<dbReference type="AlphaFoldDB" id="A0A0V0RZI4"/>
<dbReference type="Proteomes" id="UP000054630">
    <property type="component" value="Unassembled WGS sequence"/>
</dbReference>
<keyword evidence="2" id="KW-1185">Reference proteome</keyword>
<evidence type="ECO:0000313" key="2">
    <source>
        <dbReference type="Proteomes" id="UP000054630"/>
    </source>
</evidence>
<reference evidence="1 2" key="1">
    <citation type="submission" date="2015-01" db="EMBL/GenBank/DDBJ databases">
        <title>Evolution of Trichinella species and genotypes.</title>
        <authorList>
            <person name="Korhonen P.K."/>
            <person name="Edoardo P."/>
            <person name="Giuseppe L.R."/>
            <person name="Gasser R.B."/>
        </authorList>
    </citation>
    <scope>NUCLEOTIDE SEQUENCE [LARGE SCALE GENOMIC DNA]</scope>
    <source>
        <strain evidence="1">ISS37</strain>
    </source>
</reference>
<evidence type="ECO:0000313" key="1">
    <source>
        <dbReference type="EMBL" id="KRX19791.1"/>
    </source>
</evidence>
<dbReference type="EMBL" id="JYDL01000055">
    <property type="protein sequence ID" value="KRX19791.1"/>
    <property type="molecule type" value="Genomic_DNA"/>
</dbReference>
<accession>A0A0V0RZI4</accession>
<gene>
    <name evidence="1" type="ORF">T07_6051</name>
</gene>
<dbReference type="OrthoDB" id="10388933at2759"/>
<sequence>MGAPRDENFVETLFFRLLWMCGESVLSRSFQVNGDVASCLPSGVGMITLSPCIKRSGIWRQVRKCSGGAERLRTDYAFFVRFLVIFFQNALLFKNTFGCGGDLLIPNVPSRCSPPLPYYWKRQHFSLKAHRLSS</sequence>
<organism evidence="1 2">
    <name type="scientific">Trichinella nelsoni</name>
    <dbReference type="NCBI Taxonomy" id="6336"/>
    <lineage>
        <taxon>Eukaryota</taxon>
        <taxon>Metazoa</taxon>
        <taxon>Ecdysozoa</taxon>
        <taxon>Nematoda</taxon>
        <taxon>Enoplea</taxon>
        <taxon>Dorylaimia</taxon>
        <taxon>Trichinellida</taxon>
        <taxon>Trichinellidae</taxon>
        <taxon>Trichinella</taxon>
    </lineage>
</organism>
<proteinExistence type="predicted"/>
<protein>
    <submittedName>
        <fullName evidence="1">Uncharacterized protein</fullName>
    </submittedName>
</protein>
<name>A0A0V0RZI4_9BILA</name>
<comment type="caution">
    <text evidence="1">The sequence shown here is derived from an EMBL/GenBank/DDBJ whole genome shotgun (WGS) entry which is preliminary data.</text>
</comment>